<sequence length="145" mass="15719">MDRDRRDERADHGANPGERGKWLSALIALLGLWMIAQALGLTLTEAQFWNDVLVGALLVGVGGYNYSRQADERFANVAVALIAVVAGLWLIAAPFMLGADSGLTETTNEFGFYNDIVVGLLAVGLGAYSAYQAQERQQDTRRTEA</sequence>
<comment type="caution">
    <text evidence="3">The sequence shown here is derived from an EMBL/GenBank/DDBJ whole genome shotgun (WGS) entry which is preliminary data.</text>
</comment>
<keyword evidence="1" id="KW-1133">Transmembrane helix</keyword>
<dbReference type="InterPro" id="IPR005530">
    <property type="entry name" value="SPW"/>
</dbReference>
<protein>
    <recommendedName>
        <fullName evidence="2">SPW repeat-containing integral membrane domain-containing protein</fullName>
    </recommendedName>
</protein>
<evidence type="ECO:0000256" key="1">
    <source>
        <dbReference type="SAM" id="Phobius"/>
    </source>
</evidence>
<dbReference type="EMBL" id="JBHUDO010000002">
    <property type="protein sequence ID" value="MFD1645285.1"/>
    <property type="molecule type" value="Genomic_DNA"/>
</dbReference>
<feature type="transmembrane region" description="Helical" evidence="1">
    <location>
        <begin position="48"/>
        <end position="67"/>
    </location>
</feature>
<gene>
    <name evidence="3" type="ORF">ACFSBL_06280</name>
</gene>
<feature type="transmembrane region" description="Helical" evidence="1">
    <location>
        <begin position="112"/>
        <end position="131"/>
    </location>
</feature>
<keyword evidence="1" id="KW-0472">Membrane</keyword>
<organism evidence="3 4">
    <name type="scientific">Haloarchaeobius litoreus</name>
    <dbReference type="NCBI Taxonomy" id="755306"/>
    <lineage>
        <taxon>Archaea</taxon>
        <taxon>Methanobacteriati</taxon>
        <taxon>Methanobacteriota</taxon>
        <taxon>Stenosarchaea group</taxon>
        <taxon>Halobacteria</taxon>
        <taxon>Halobacteriales</taxon>
        <taxon>Halorubellaceae</taxon>
        <taxon>Haloarchaeobius</taxon>
    </lineage>
</organism>
<evidence type="ECO:0000313" key="3">
    <source>
        <dbReference type="EMBL" id="MFD1645285.1"/>
    </source>
</evidence>
<feature type="transmembrane region" description="Helical" evidence="1">
    <location>
        <begin position="74"/>
        <end position="92"/>
    </location>
</feature>
<name>A0ABD6DG44_9EURY</name>
<evidence type="ECO:0000259" key="2">
    <source>
        <dbReference type="Pfam" id="PF03779"/>
    </source>
</evidence>
<reference evidence="3 4" key="1">
    <citation type="journal article" date="2019" name="Int. J. Syst. Evol. Microbiol.">
        <title>The Global Catalogue of Microorganisms (GCM) 10K type strain sequencing project: providing services to taxonomists for standard genome sequencing and annotation.</title>
        <authorList>
            <consortium name="The Broad Institute Genomics Platform"/>
            <consortium name="The Broad Institute Genome Sequencing Center for Infectious Disease"/>
            <person name="Wu L."/>
            <person name="Ma J."/>
        </authorList>
    </citation>
    <scope>NUCLEOTIDE SEQUENCE [LARGE SCALE GENOMIC DNA]</scope>
    <source>
        <strain evidence="3 4">CGMCC 1.10390</strain>
    </source>
</reference>
<feature type="domain" description="SPW repeat-containing integral membrane" evidence="2">
    <location>
        <begin position="22"/>
        <end position="127"/>
    </location>
</feature>
<keyword evidence="4" id="KW-1185">Reference proteome</keyword>
<accession>A0ABD6DG44</accession>
<feature type="transmembrane region" description="Helical" evidence="1">
    <location>
        <begin position="21"/>
        <end position="42"/>
    </location>
</feature>
<keyword evidence="1" id="KW-0812">Transmembrane</keyword>
<dbReference type="AlphaFoldDB" id="A0ABD6DG44"/>
<dbReference type="RefSeq" id="WP_256399203.1">
    <property type="nucleotide sequence ID" value="NZ_JANHJR010000001.1"/>
</dbReference>
<dbReference type="Proteomes" id="UP001597034">
    <property type="component" value="Unassembled WGS sequence"/>
</dbReference>
<dbReference type="Pfam" id="PF03779">
    <property type="entry name" value="SPW"/>
    <property type="match status" value="1"/>
</dbReference>
<proteinExistence type="predicted"/>
<evidence type="ECO:0000313" key="4">
    <source>
        <dbReference type="Proteomes" id="UP001597034"/>
    </source>
</evidence>